<dbReference type="PRINTS" id="PR00759">
    <property type="entry name" value="BASICPTASE"/>
</dbReference>
<evidence type="ECO:0000256" key="10">
    <source>
        <dbReference type="SAM" id="SignalP"/>
    </source>
</evidence>
<evidence type="ECO:0000256" key="1">
    <source>
        <dbReference type="ARBA" id="ARBA00004613"/>
    </source>
</evidence>
<keyword evidence="4 10" id="KW-0732">Signal</keyword>
<reference evidence="12" key="1">
    <citation type="journal article" date="2014" name="Peptides">
        <title>Molecular cloning, bioinformatics analysis and functional characterization of HWTX-XI toxin superfamily from the spider Ornithoctonus huwena.</title>
        <authorList>
            <person name="Jiang L."/>
            <person name="Deng M."/>
            <person name="Duan Z."/>
            <person name="Tang X."/>
            <person name="Liang S."/>
        </authorList>
    </citation>
    <scope>NUCLEOTIDE SEQUENCE</scope>
</reference>
<feature type="transmembrane region" description="Helical" evidence="9">
    <location>
        <begin position="50"/>
        <end position="68"/>
    </location>
</feature>
<evidence type="ECO:0000256" key="9">
    <source>
        <dbReference type="SAM" id="Phobius"/>
    </source>
</evidence>
<dbReference type="InterPro" id="IPR036880">
    <property type="entry name" value="Kunitz_BPTI_sf"/>
</dbReference>
<dbReference type="SMART" id="SM00131">
    <property type="entry name" value="KU"/>
    <property type="match status" value="1"/>
</dbReference>
<dbReference type="SUPFAM" id="SSF57362">
    <property type="entry name" value="BPTI-like"/>
    <property type="match status" value="1"/>
</dbReference>
<dbReference type="AlphaFoldDB" id="A0A023WB38"/>
<keyword evidence="9" id="KW-1133">Transmembrane helix</keyword>
<evidence type="ECO:0000256" key="2">
    <source>
        <dbReference type="ARBA" id="ARBA00022525"/>
    </source>
</evidence>
<dbReference type="InterPro" id="IPR050098">
    <property type="entry name" value="TFPI/VKTCI-like"/>
</dbReference>
<dbReference type="EMBL" id="KF160312">
    <property type="protein sequence ID" value="AHY30323.1"/>
    <property type="molecule type" value="Genomic_DNA"/>
</dbReference>
<evidence type="ECO:0000256" key="5">
    <source>
        <dbReference type="ARBA" id="ARBA00022900"/>
    </source>
</evidence>
<comment type="subcellular location">
    <subcellularLocation>
        <location evidence="1">Secreted</location>
    </subcellularLocation>
</comment>
<keyword evidence="9" id="KW-0812">Transmembrane</keyword>
<proteinExistence type="inferred from homology"/>
<sequence length="131" mass="14345">MGTARFLSAVLLLSVLLMVTFPALLSAEYHDGRVGLKAVKQEAMGTARLLSAVLLLSVLLMVTFPALLSAEYHDGRVDICSLPSDSGDCLRFFEMWYFDGTTCTKFVYGGYGGNDNRFPTEKACMKRCAKA</sequence>
<evidence type="ECO:0000256" key="3">
    <source>
        <dbReference type="ARBA" id="ARBA00022690"/>
    </source>
</evidence>
<keyword evidence="9" id="KW-0472">Membrane</keyword>
<keyword evidence="3" id="KW-0646">Protease inhibitor</keyword>
<comment type="function">
    <text evidence="8">Serine protease inhibitor that inhibits trypsin at a molar ratio of 1:1.</text>
</comment>
<evidence type="ECO:0000256" key="6">
    <source>
        <dbReference type="ARBA" id="ARBA00023157"/>
    </source>
</evidence>
<feature type="signal peptide" evidence="10">
    <location>
        <begin position="1"/>
        <end position="27"/>
    </location>
</feature>
<keyword evidence="6" id="KW-1015">Disulfide bond</keyword>
<dbReference type="PROSITE" id="PS50279">
    <property type="entry name" value="BPTI_KUNITZ_2"/>
    <property type="match status" value="1"/>
</dbReference>
<evidence type="ECO:0000313" key="12">
    <source>
        <dbReference type="EMBL" id="AHY30323.1"/>
    </source>
</evidence>
<dbReference type="Pfam" id="PF00014">
    <property type="entry name" value="Kunitz_BPTI"/>
    <property type="match status" value="1"/>
</dbReference>
<dbReference type="Gene3D" id="4.10.410.10">
    <property type="entry name" value="Pancreatic trypsin inhibitor Kunitz domain"/>
    <property type="match status" value="1"/>
</dbReference>
<dbReference type="FunFam" id="4.10.410.10:FF:000020">
    <property type="entry name" value="Collagen, type VI, alpha 3"/>
    <property type="match status" value="1"/>
</dbReference>
<evidence type="ECO:0000256" key="8">
    <source>
        <dbReference type="ARBA" id="ARBA00093388"/>
    </source>
</evidence>
<feature type="domain" description="BPTI/Kunitz inhibitor" evidence="11">
    <location>
        <begin position="80"/>
        <end position="128"/>
    </location>
</feature>
<keyword evidence="5" id="KW-0722">Serine protease inhibitor</keyword>
<feature type="chain" id="PRO_5001525511" evidence="10">
    <location>
        <begin position="28"/>
        <end position="131"/>
    </location>
</feature>
<dbReference type="GO" id="GO:0004867">
    <property type="term" value="F:serine-type endopeptidase inhibitor activity"/>
    <property type="evidence" value="ECO:0007669"/>
    <property type="project" value="UniProtKB-KW"/>
</dbReference>
<dbReference type="CDD" id="cd22598">
    <property type="entry name" value="Kunitz_huwentoxin"/>
    <property type="match status" value="1"/>
</dbReference>
<protein>
    <submittedName>
        <fullName evidence="12">HW11c54 toxin</fullName>
    </submittedName>
</protein>
<dbReference type="PANTHER" id="PTHR10083">
    <property type="entry name" value="KUNITZ-TYPE PROTEASE INHIBITOR-RELATED"/>
    <property type="match status" value="1"/>
</dbReference>
<dbReference type="GO" id="GO:0005615">
    <property type="term" value="C:extracellular space"/>
    <property type="evidence" value="ECO:0007669"/>
    <property type="project" value="TreeGrafter"/>
</dbReference>
<keyword evidence="2" id="KW-0964">Secreted</keyword>
<organism evidence="12">
    <name type="scientific">Cyriopagopus schmidti</name>
    <name type="common">Chinese bird spider</name>
    <name type="synonym">Haplopelma schmidti</name>
    <dbReference type="NCBI Taxonomy" id="29017"/>
    <lineage>
        <taxon>Eukaryota</taxon>
        <taxon>Metazoa</taxon>
        <taxon>Ecdysozoa</taxon>
        <taxon>Arthropoda</taxon>
        <taxon>Chelicerata</taxon>
        <taxon>Arachnida</taxon>
        <taxon>Araneae</taxon>
        <taxon>Mygalomorphae</taxon>
        <taxon>Avicularoidea</taxon>
        <taxon>Theraphosidae</taxon>
        <taxon>Cyriopagopus</taxon>
    </lineage>
</organism>
<dbReference type="InterPro" id="IPR002223">
    <property type="entry name" value="Kunitz_BPTI"/>
</dbReference>
<evidence type="ECO:0000256" key="4">
    <source>
        <dbReference type="ARBA" id="ARBA00022729"/>
    </source>
</evidence>
<accession>A0A023WB38</accession>
<dbReference type="PANTHER" id="PTHR10083:SF328">
    <property type="entry name" value="TISSUE FACTOR PATHWAY INHIBITOR"/>
    <property type="match status" value="1"/>
</dbReference>
<name>A0A023WB38_CYRSC</name>
<evidence type="ECO:0000256" key="7">
    <source>
        <dbReference type="ARBA" id="ARBA00038506"/>
    </source>
</evidence>
<comment type="similarity">
    <text evidence="7">Belongs to the venom Kunitz-type family. 03 (sub-Kunitz) subfamily.</text>
</comment>
<evidence type="ECO:0000259" key="11">
    <source>
        <dbReference type="PROSITE" id="PS50279"/>
    </source>
</evidence>